<gene>
    <name evidence="3" type="ORF">BXYJ_LOCUS9489</name>
</gene>
<dbReference type="OrthoDB" id="10581041at2759"/>
<dbReference type="EMBL" id="CAJFDI010000004">
    <property type="protein sequence ID" value="CAD5226944.1"/>
    <property type="molecule type" value="Genomic_DNA"/>
</dbReference>
<evidence type="ECO:0000313" key="6">
    <source>
        <dbReference type="WBParaSite" id="BXY_0768600.1"/>
    </source>
</evidence>
<evidence type="ECO:0000313" key="4">
    <source>
        <dbReference type="Proteomes" id="UP000095284"/>
    </source>
</evidence>
<evidence type="ECO:0000313" key="3">
    <source>
        <dbReference type="EMBL" id="CAD5226944.1"/>
    </source>
</evidence>
<accession>A0A1I7S3V5</accession>
<name>A0A1I7S3V5_BURXY</name>
<sequence length="226" mass="25860">MGSPKRIPPMSLAEFSRHRSAELKKKNAKLGSPSRKPVSKQQNYEQKFSSLLVYGMQLKVRLKHTKDMRVAHCHRMEMKSTEAQMREVAVCAGWTNSDLARMMPQMYRKHHKMISQYEASIRSRSPKRRPPPGPRDKREKPPLSPLAHPSQPKFIDPPELPPTIPSNDKKVLDFDDTPKRLDVQVKPRCVIEVSNCGLKKFEVVILTLIIILSVVVSIIFALFDSI</sequence>
<dbReference type="AlphaFoldDB" id="A0A1I7S3V5"/>
<dbReference type="EMBL" id="CAJFCV020000004">
    <property type="protein sequence ID" value="CAG9116526.1"/>
    <property type="molecule type" value="Genomic_DNA"/>
</dbReference>
<dbReference type="Proteomes" id="UP000095284">
    <property type="component" value="Unplaced"/>
</dbReference>
<feature type="region of interest" description="Disordered" evidence="1">
    <location>
        <begin position="1"/>
        <end position="43"/>
    </location>
</feature>
<reference evidence="3" key="2">
    <citation type="submission" date="2020-09" db="EMBL/GenBank/DDBJ databases">
        <authorList>
            <person name="Kikuchi T."/>
        </authorList>
    </citation>
    <scope>NUCLEOTIDE SEQUENCE</scope>
    <source>
        <strain evidence="3">Ka4C1</strain>
    </source>
</reference>
<evidence type="ECO:0000313" key="5">
    <source>
        <dbReference type="Proteomes" id="UP000659654"/>
    </source>
</evidence>
<evidence type="ECO:0000256" key="2">
    <source>
        <dbReference type="SAM" id="Phobius"/>
    </source>
</evidence>
<feature type="region of interest" description="Disordered" evidence="1">
    <location>
        <begin position="118"/>
        <end position="173"/>
    </location>
</feature>
<reference evidence="6" key="1">
    <citation type="submission" date="2016-11" db="UniProtKB">
        <authorList>
            <consortium name="WormBaseParasite"/>
        </authorList>
    </citation>
    <scope>IDENTIFICATION</scope>
</reference>
<dbReference type="Proteomes" id="UP000659654">
    <property type="component" value="Unassembled WGS sequence"/>
</dbReference>
<protein>
    <submittedName>
        <fullName evidence="3">(pine wood nematode) hypothetical protein</fullName>
    </submittedName>
</protein>
<dbReference type="Proteomes" id="UP000582659">
    <property type="component" value="Unassembled WGS sequence"/>
</dbReference>
<keyword evidence="2" id="KW-0812">Transmembrane</keyword>
<evidence type="ECO:0000256" key="1">
    <source>
        <dbReference type="SAM" id="MobiDB-lite"/>
    </source>
</evidence>
<keyword evidence="5" id="KW-1185">Reference proteome</keyword>
<feature type="compositionally biased region" description="Basic and acidic residues" evidence="1">
    <location>
        <begin position="15"/>
        <end position="25"/>
    </location>
</feature>
<keyword evidence="2" id="KW-1133">Transmembrane helix</keyword>
<dbReference type="WBParaSite" id="BXY_0768600.1">
    <property type="protein sequence ID" value="BXY_0768600.1"/>
    <property type="gene ID" value="BXY_0768600"/>
</dbReference>
<organism evidence="4 6">
    <name type="scientific">Bursaphelenchus xylophilus</name>
    <name type="common">Pinewood nematode worm</name>
    <name type="synonym">Aphelenchoides xylophilus</name>
    <dbReference type="NCBI Taxonomy" id="6326"/>
    <lineage>
        <taxon>Eukaryota</taxon>
        <taxon>Metazoa</taxon>
        <taxon>Ecdysozoa</taxon>
        <taxon>Nematoda</taxon>
        <taxon>Chromadorea</taxon>
        <taxon>Rhabditida</taxon>
        <taxon>Tylenchina</taxon>
        <taxon>Tylenchomorpha</taxon>
        <taxon>Aphelenchoidea</taxon>
        <taxon>Aphelenchoididae</taxon>
        <taxon>Bursaphelenchus</taxon>
    </lineage>
</organism>
<keyword evidence="2" id="KW-0472">Membrane</keyword>
<feature type="transmembrane region" description="Helical" evidence="2">
    <location>
        <begin position="203"/>
        <end position="223"/>
    </location>
</feature>
<proteinExistence type="predicted"/>